<keyword evidence="1" id="KW-0677">Repeat</keyword>
<proteinExistence type="predicted"/>
<accession>A0A7J0H7I9</accession>
<dbReference type="EMBL" id="BJWL01000027">
    <property type="protein sequence ID" value="GFZ19046.1"/>
    <property type="molecule type" value="Genomic_DNA"/>
</dbReference>
<sequence>MAKSGVMQVLLKLLQYQNKSIFDLSIATLLILSSCTTNKPVIANSGALNTNSNSITIQAKLDIISTLHNLSTSHQIIPSIVLSGFVVSLFQLIYVYEKSSVLVEKAVALLEIALKEIASTEGAIRSLREKQRAHIEGRGDARTAAVERGRNVEREGNGLRFAIASEILFRWWFERKQWKNALLEQAMEQIDADERVGVGLRMVEETIAKLSAK</sequence>
<evidence type="ECO:0000313" key="4">
    <source>
        <dbReference type="Proteomes" id="UP000585474"/>
    </source>
</evidence>
<protein>
    <recommendedName>
        <fullName evidence="5">ARM repeat superfamily protein</fullName>
    </recommendedName>
</protein>
<keyword evidence="4" id="KW-1185">Reference proteome</keyword>
<dbReference type="PROSITE" id="PS50176">
    <property type="entry name" value="ARM_REPEAT"/>
    <property type="match status" value="1"/>
</dbReference>
<dbReference type="SUPFAM" id="SSF48371">
    <property type="entry name" value="ARM repeat"/>
    <property type="match status" value="1"/>
</dbReference>
<dbReference type="InterPro" id="IPR016024">
    <property type="entry name" value="ARM-type_fold"/>
</dbReference>
<reference evidence="3 4" key="1">
    <citation type="submission" date="2019-07" db="EMBL/GenBank/DDBJ databases">
        <title>De Novo Assembly of kiwifruit Actinidia rufa.</title>
        <authorList>
            <person name="Sugita-Konishi S."/>
            <person name="Sato K."/>
            <person name="Mori E."/>
            <person name="Abe Y."/>
            <person name="Kisaki G."/>
            <person name="Hamano K."/>
            <person name="Suezawa K."/>
            <person name="Otani M."/>
            <person name="Fukuda T."/>
            <person name="Manabe T."/>
            <person name="Gomi K."/>
            <person name="Tabuchi M."/>
            <person name="Akimitsu K."/>
            <person name="Kataoka I."/>
        </authorList>
    </citation>
    <scope>NUCLEOTIDE SEQUENCE [LARGE SCALE GENOMIC DNA]</scope>
    <source>
        <strain evidence="4">cv. Fuchu</strain>
    </source>
</reference>
<dbReference type="AlphaFoldDB" id="A0A7J0H7I9"/>
<name>A0A7J0H7I9_9ERIC</name>
<feature type="repeat" description="ARM" evidence="2">
    <location>
        <begin position="5"/>
        <end position="47"/>
    </location>
</feature>
<evidence type="ECO:0000256" key="2">
    <source>
        <dbReference type="PROSITE-ProRule" id="PRU00259"/>
    </source>
</evidence>
<dbReference type="OrthoDB" id="3245100at2759"/>
<dbReference type="InterPro" id="IPR011989">
    <property type="entry name" value="ARM-like"/>
</dbReference>
<evidence type="ECO:0000313" key="3">
    <source>
        <dbReference type="EMBL" id="GFZ19046.1"/>
    </source>
</evidence>
<evidence type="ECO:0000256" key="1">
    <source>
        <dbReference type="ARBA" id="ARBA00022737"/>
    </source>
</evidence>
<dbReference type="InterPro" id="IPR000225">
    <property type="entry name" value="Armadillo"/>
</dbReference>
<organism evidence="3 4">
    <name type="scientific">Actinidia rufa</name>
    <dbReference type="NCBI Taxonomy" id="165716"/>
    <lineage>
        <taxon>Eukaryota</taxon>
        <taxon>Viridiplantae</taxon>
        <taxon>Streptophyta</taxon>
        <taxon>Embryophyta</taxon>
        <taxon>Tracheophyta</taxon>
        <taxon>Spermatophyta</taxon>
        <taxon>Magnoliopsida</taxon>
        <taxon>eudicotyledons</taxon>
        <taxon>Gunneridae</taxon>
        <taxon>Pentapetalae</taxon>
        <taxon>asterids</taxon>
        <taxon>Ericales</taxon>
        <taxon>Actinidiaceae</taxon>
        <taxon>Actinidia</taxon>
    </lineage>
</organism>
<dbReference type="Gene3D" id="1.25.10.10">
    <property type="entry name" value="Leucine-rich Repeat Variant"/>
    <property type="match status" value="1"/>
</dbReference>
<evidence type="ECO:0008006" key="5">
    <source>
        <dbReference type="Google" id="ProtNLM"/>
    </source>
</evidence>
<dbReference type="Proteomes" id="UP000585474">
    <property type="component" value="Unassembled WGS sequence"/>
</dbReference>
<gene>
    <name evidence="3" type="ORF">Acr_27g0007850</name>
</gene>
<comment type="caution">
    <text evidence="3">The sequence shown here is derived from an EMBL/GenBank/DDBJ whole genome shotgun (WGS) entry which is preliminary data.</text>
</comment>
<dbReference type="PROSITE" id="PS51257">
    <property type="entry name" value="PROKAR_LIPOPROTEIN"/>
    <property type="match status" value="1"/>
</dbReference>